<feature type="domain" description="VanZ-like" evidence="2">
    <location>
        <begin position="48"/>
        <end position="151"/>
    </location>
</feature>
<protein>
    <recommendedName>
        <fullName evidence="2">VanZ-like domain-containing protein</fullName>
    </recommendedName>
</protein>
<reference evidence="3" key="1">
    <citation type="submission" date="2015-10" db="EMBL/GenBank/DDBJ databases">
        <authorList>
            <person name="Gilbert D.G."/>
        </authorList>
    </citation>
    <scope>NUCLEOTIDE SEQUENCE</scope>
    <source>
        <strain evidence="3">Phyl III-seqv23</strain>
    </source>
</reference>
<keyword evidence="1" id="KW-0472">Membrane</keyword>
<proteinExistence type="predicted"/>
<feature type="transmembrane region" description="Helical" evidence="1">
    <location>
        <begin position="275"/>
        <end position="297"/>
    </location>
</feature>
<feature type="transmembrane region" description="Helical" evidence="1">
    <location>
        <begin position="309"/>
        <end position="327"/>
    </location>
</feature>
<feature type="transmembrane region" description="Helical" evidence="1">
    <location>
        <begin position="36"/>
        <end position="55"/>
    </location>
</feature>
<evidence type="ECO:0000259" key="2">
    <source>
        <dbReference type="Pfam" id="PF04892"/>
    </source>
</evidence>
<feature type="transmembrane region" description="Helical" evidence="1">
    <location>
        <begin position="75"/>
        <end position="94"/>
    </location>
</feature>
<evidence type="ECO:0000256" key="1">
    <source>
        <dbReference type="SAM" id="Phobius"/>
    </source>
</evidence>
<feature type="transmembrane region" description="Helical" evidence="1">
    <location>
        <begin position="334"/>
        <end position="357"/>
    </location>
</feature>
<gene>
    <name evidence="3" type="ORF">RUN39_v1_70025</name>
</gene>
<name>A0A0S4TMU8_RALSL</name>
<organism evidence="3">
    <name type="scientific">Ralstonia solanacearum</name>
    <name type="common">Pseudomonas solanacearum</name>
    <dbReference type="NCBI Taxonomy" id="305"/>
    <lineage>
        <taxon>Bacteria</taxon>
        <taxon>Pseudomonadati</taxon>
        <taxon>Pseudomonadota</taxon>
        <taxon>Betaproteobacteria</taxon>
        <taxon>Burkholderiales</taxon>
        <taxon>Burkholderiaceae</taxon>
        <taxon>Ralstonia</taxon>
        <taxon>Ralstonia solanacearum species complex</taxon>
    </lineage>
</organism>
<keyword evidence="1" id="KW-1133">Transmembrane helix</keyword>
<dbReference type="PATRIC" id="fig|305.106.peg.1462"/>
<keyword evidence="1" id="KW-0812">Transmembrane</keyword>
<feature type="transmembrane region" description="Helical" evidence="1">
    <location>
        <begin position="171"/>
        <end position="189"/>
    </location>
</feature>
<feature type="transmembrane region" description="Helical" evidence="1">
    <location>
        <begin position="377"/>
        <end position="396"/>
    </location>
</feature>
<dbReference type="AlphaFoldDB" id="A0A0S4TMU8"/>
<accession>A0A0S4TMU8</accession>
<feature type="transmembrane region" description="Helical" evidence="1">
    <location>
        <begin position="101"/>
        <end position="117"/>
    </location>
</feature>
<dbReference type="InterPro" id="IPR006976">
    <property type="entry name" value="VanZ-like"/>
</dbReference>
<evidence type="ECO:0000313" key="3">
    <source>
        <dbReference type="EMBL" id="CUV11157.1"/>
    </source>
</evidence>
<feature type="transmembrane region" description="Helical" evidence="1">
    <location>
        <begin position="137"/>
        <end position="159"/>
    </location>
</feature>
<feature type="transmembrane region" description="Helical" evidence="1">
    <location>
        <begin position="250"/>
        <end position="268"/>
    </location>
</feature>
<dbReference type="EMBL" id="LN899819">
    <property type="protein sequence ID" value="CUV11157.1"/>
    <property type="molecule type" value="Genomic_DNA"/>
</dbReference>
<dbReference type="Pfam" id="PF04892">
    <property type="entry name" value="VanZ"/>
    <property type="match status" value="1"/>
</dbReference>
<sequence length="408" mass="44875">MGIPSAFPQLPPVTDLHALPAAPSTHRHSPLARAGLAWFVLLVVYASLYPFSGWIDTGVSPFAYLSAPLPRYNTRFDLLTNIWGYLPLGMLVVLSLHPRVVGWRAVALATLAGMLLSGTMEAAQTYLPTRISSNVDLAANTVGALLGGIVMVPFAARLIDRGSLRRLRWRWFEPHATFAIPLLLLWPFAQIFPQEFLFSMGGVVRSILLDPSPDAFLTGIIHSLFPGLFDWHDRLQAHPEGLQRQELLEALITVCSWVGTGLLATVAMRRGAPALRLLAALLASGLLVKAGATLLQFPAAGAWDWLSSGGRFGLMVGSLVLVLLVRLPRWLRGALAMLLLLALIVLSNVLPPGPYSWVSAQAWRLGRFVHFNSLSQWIGWVWPFLGVGYLAWRAELAQLQRRARRRDA</sequence>